<dbReference type="EMBL" id="CAJNOM010001836">
    <property type="protein sequence ID" value="CAF1620351.1"/>
    <property type="molecule type" value="Genomic_DNA"/>
</dbReference>
<name>A0A815MA04_9BILA</name>
<evidence type="ECO:0000313" key="2">
    <source>
        <dbReference type="EMBL" id="CAF1419675.1"/>
    </source>
</evidence>
<dbReference type="Proteomes" id="UP000663832">
    <property type="component" value="Unassembled WGS sequence"/>
</dbReference>
<evidence type="ECO:0000313" key="4">
    <source>
        <dbReference type="Proteomes" id="UP000663832"/>
    </source>
</evidence>
<evidence type="ECO:0000313" key="3">
    <source>
        <dbReference type="EMBL" id="CAF1620351.1"/>
    </source>
</evidence>
<dbReference type="EMBL" id="CAJNOI010001515">
    <property type="protein sequence ID" value="CAF1419675.1"/>
    <property type="molecule type" value="Genomic_DNA"/>
</dbReference>
<gene>
    <name evidence="2" type="ORF">BJG266_LOCUS38705</name>
    <name evidence="3" type="ORF">QVE165_LOCUS55566</name>
</gene>
<evidence type="ECO:0000313" key="5">
    <source>
        <dbReference type="Proteomes" id="UP000663877"/>
    </source>
</evidence>
<keyword evidence="1" id="KW-0812">Transmembrane</keyword>
<evidence type="ECO:0000256" key="1">
    <source>
        <dbReference type="SAM" id="Phobius"/>
    </source>
</evidence>
<dbReference type="Proteomes" id="UP000663877">
    <property type="component" value="Unassembled WGS sequence"/>
</dbReference>
<keyword evidence="1" id="KW-1133">Transmembrane helix</keyword>
<keyword evidence="4" id="KW-1185">Reference proteome</keyword>
<proteinExistence type="predicted"/>
<feature type="transmembrane region" description="Helical" evidence="1">
    <location>
        <begin position="76"/>
        <end position="93"/>
    </location>
</feature>
<keyword evidence="1" id="KW-0472">Membrane</keyword>
<accession>A0A815MA04</accession>
<dbReference type="AlphaFoldDB" id="A0A815MA04"/>
<reference evidence="2" key="1">
    <citation type="submission" date="2021-02" db="EMBL/GenBank/DDBJ databases">
        <authorList>
            <person name="Nowell W R."/>
        </authorList>
    </citation>
    <scope>NUCLEOTIDE SEQUENCE</scope>
</reference>
<sequence>MSLASNALTFSAQNELPDSRVNSHDVSQLDDLHQHDARDNAPVNNNDDMNTRGVRDADIYHNGVSYYNLNNSDTCFAYFLAFVLTVLFIVSVFRPNNYSFTIQSFIISLKEILYFKVTNIVGRNVDVFDM</sequence>
<organism evidence="2 5">
    <name type="scientific">Adineta steineri</name>
    <dbReference type="NCBI Taxonomy" id="433720"/>
    <lineage>
        <taxon>Eukaryota</taxon>
        <taxon>Metazoa</taxon>
        <taxon>Spiralia</taxon>
        <taxon>Gnathifera</taxon>
        <taxon>Rotifera</taxon>
        <taxon>Eurotatoria</taxon>
        <taxon>Bdelloidea</taxon>
        <taxon>Adinetida</taxon>
        <taxon>Adinetidae</taxon>
        <taxon>Adineta</taxon>
    </lineage>
</organism>
<protein>
    <submittedName>
        <fullName evidence="2">Uncharacterized protein</fullName>
    </submittedName>
</protein>
<comment type="caution">
    <text evidence="2">The sequence shown here is derived from an EMBL/GenBank/DDBJ whole genome shotgun (WGS) entry which is preliminary data.</text>
</comment>